<keyword evidence="4" id="KW-1185">Reference proteome</keyword>
<keyword evidence="3" id="KW-0614">Plasmid</keyword>
<geneLocation type="plasmid" evidence="3 4">
    <name>pNPUN05</name>
</geneLocation>
<proteinExistence type="predicted"/>
<dbReference type="OrthoDB" id="423968at2"/>
<dbReference type="HOGENOM" id="CLU_345753_0_0_3"/>
<dbReference type="RefSeq" id="WP_012412826.1">
    <property type="nucleotide sequence ID" value="NC_010629.1"/>
</dbReference>
<dbReference type="Proteomes" id="UP000001191">
    <property type="component" value="Plasmid pNPUN05"/>
</dbReference>
<feature type="domain" description="MobA/VirD2-like nuclease" evidence="2">
    <location>
        <begin position="17"/>
        <end position="84"/>
    </location>
</feature>
<dbReference type="InterPro" id="IPR005094">
    <property type="entry name" value="Endonuclease_MobA/VirD2"/>
</dbReference>
<reference evidence="4" key="1">
    <citation type="submission" date="2008-04" db="EMBL/GenBank/DDBJ databases">
        <title>Complete sequence of plasmid 5 of Nostoc punctiforme ATCC 29133.</title>
        <authorList>
            <consortium name="US DOE Joint Genome Institute"/>
            <person name="Copeland A."/>
            <person name="Lucas S."/>
            <person name="Lapidus A."/>
            <person name="Glavina del Rio T."/>
            <person name="Dalin E."/>
            <person name="Tice H."/>
            <person name="Pitluck S."/>
            <person name="Chain P."/>
            <person name="Malfatti S."/>
            <person name="Shin M."/>
            <person name="Vergez L."/>
            <person name="Schmutz J."/>
            <person name="Larimer F."/>
            <person name="Land M."/>
            <person name="Hauser L."/>
            <person name="Kyrpides N."/>
            <person name="Kim E."/>
            <person name="Meeks J.C."/>
            <person name="Elhai J."/>
            <person name="Campbell E.L."/>
            <person name="Thiel T."/>
            <person name="Longmire J."/>
            <person name="Potts M."/>
            <person name="Atlas R."/>
        </authorList>
    </citation>
    <scope>NUCLEOTIDE SEQUENCE [LARGE SCALE GENOMIC DNA]</scope>
    <source>
        <strain evidence="4">ATCC 29133 / PCC 73102</strain>
        <plasmid evidence="4">Plasmid pNPUN05</plasmid>
    </source>
</reference>
<feature type="coiled-coil region" evidence="1">
    <location>
        <begin position="556"/>
        <end position="583"/>
    </location>
</feature>
<dbReference type="KEGG" id="npu:Npun_ER005"/>
<keyword evidence="1" id="KW-0175">Coiled coil</keyword>
<evidence type="ECO:0000259" key="2">
    <source>
        <dbReference type="Pfam" id="PF03432"/>
    </source>
</evidence>
<protein>
    <submittedName>
        <fullName evidence="3">Relaxase/mobilization nuclease family protein</fullName>
    </submittedName>
</protein>
<evidence type="ECO:0000313" key="4">
    <source>
        <dbReference type="Proteomes" id="UP000001191"/>
    </source>
</evidence>
<sequence length="879" mass="100110">MITKVKANKSFRGTTKYVLEKEKAKIIGGNMYGRSTNELVDQFTLSAHLNPQLKDPCYHLMLSVPKSDRTLNDDELANLSQRHLASVIVLSRLQGDESQVKQPEKRISDTKLKQLVDDFIESELPAYDFFIARHSDKEHDHTHIVASRVNNLDGKSIRTWNNYAHSEHSARLLEREFQLTQVQSSWESKQKAMTRNQLERVECDGLPGEEIMRRAIEQVAVNKPTMPQLIEQLWREYHVKAVVSYYGHGGVRGIKFGIDVGSVNEDGSPRFLWKQGGNLNKYKCSFTKLQTELGINYDPKRDDSEIKHLNNFLDSVDNSQLNQELIPTIFPKKAQAIAENKHQINPAKSDAEQQASSELINTISNFIEQSAVDDTLAETLPQLTEQLSIYRQQLLRAKTAFNDFETGLTTELQSHAEKKAILSISDYIEQSTIESALSQAVLGLTEQLSQYHQQLLEAKTTFNDFDEALTAELQSHPEKRAILSIYDYIEQSTIESALTETVLGLTQQISQYHQQLVEAKTTFNDFETALTAELQSHAEKKAILSIYDYIEQSTVESALTEAVLELTQQLSQYKEQLVTAKATFNDLNAVLANELQSYLEKRAISSIFDYIEQSTVSSALTETVLELTQQLSQNQQQVEAGRTIFDNLEAAIVYLEQLHRSQKTVDAIALNKAQNLAIDKLKLKSNQTAELYEYYSTDLQNLLVTDRDKEIAIQALKDNKLPQDVEEILKASPAGWTQDEARELVLIASNQLATQKSEPENSLTEKQRQEQELLAIAVPIAVELINWQLKESSENSLRFKRATLEKQGKELVFTHDERGEIFRVAVNRNHSGKLEYSPINVGEIEREDIQLWQKAERILQQIIEEKRQQERRQSKGISL</sequence>
<dbReference type="AlphaFoldDB" id="B2JC19"/>
<evidence type="ECO:0000313" key="3">
    <source>
        <dbReference type="EMBL" id="ACC85473.1"/>
    </source>
</evidence>
<organism evidence="3 4">
    <name type="scientific">Nostoc punctiforme (strain ATCC 29133 / PCC 73102)</name>
    <dbReference type="NCBI Taxonomy" id="63737"/>
    <lineage>
        <taxon>Bacteria</taxon>
        <taxon>Bacillati</taxon>
        <taxon>Cyanobacteriota</taxon>
        <taxon>Cyanophyceae</taxon>
        <taxon>Nostocales</taxon>
        <taxon>Nostocaceae</taxon>
        <taxon>Nostoc</taxon>
    </lineage>
</organism>
<dbReference type="Pfam" id="PF03432">
    <property type="entry name" value="Relaxase"/>
    <property type="match status" value="2"/>
</dbReference>
<dbReference type="EnsemblBacteria" id="ACC85473">
    <property type="protein sequence ID" value="ACC85473"/>
    <property type="gene ID" value="Npun_ER005"/>
</dbReference>
<name>B2JC19_NOSP7</name>
<accession>B2JC19</accession>
<evidence type="ECO:0000256" key="1">
    <source>
        <dbReference type="SAM" id="Coils"/>
    </source>
</evidence>
<feature type="domain" description="MobA/VirD2-like nuclease" evidence="2">
    <location>
        <begin position="102"/>
        <end position="179"/>
    </location>
</feature>
<dbReference type="EMBL" id="CP001042">
    <property type="protein sequence ID" value="ACC85473.1"/>
    <property type="molecule type" value="Genomic_DNA"/>
</dbReference>
<gene>
    <name evidence="3" type="ordered locus">Npun_ER005</name>
</gene>